<dbReference type="EMBL" id="FWFR01000006">
    <property type="protein sequence ID" value="SLN77107.1"/>
    <property type="molecule type" value="Genomic_DNA"/>
</dbReference>
<gene>
    <name evidence="2" type="primary">catD_5</name>
    <name evidence="2" type="ORF">OCH7691_04282</name>
</gene>
<dbReference type="PRINTS" id="PR00111">
    <property type="entry name" value="ABHYDROLASE"/>
</dbReference>
<protein>
    <submittedName>
        <fullName evidence="2">3-oxoadipate enol-lactonase 2</fullName>
        <ecNumber evidence="2">3.1.1.24</ecNumber>
    </submittedName>
</protein>
<accession>A0A1Y5TYM7</accession>
<dbReference type="PANTHER" id="PTHR43194">
    <property type="entry name" value="HYDROLASE ALPHA/BETA FOLD FAMILY"/>
    <property type="match status" value="1"/>
</dbReference>
<organism evidence="2 3">
    <name type="scientific">Oceanibacterium hippocampi</name>
    <dbReference type="NCBI Taxonomy" id="745714"/>
    <lineage>
        <taxon>Bacteria</taxon>
        <taxon>Pseudomonadati</taxon>
        <taxon>Pseudomonadota</taxon>
        <taxon>Alphaproteobacteria</taxon>
        <taxon>Sneathiellales</taxon>
        <taxon>Sneathiellaceae</taxon>
        <taxon>Oceanibacterium</taxon>
    </lineage>
</organism>
<proteinExistence type="predicted"/>
<dbReference type="GO" id="GO:0047570">
    <property type="term" value="F:3-oxoadipate enol-lactonase activity"/>
    <property type="evidence" value="ECO:0007669"/>
    <property type="project" value="UniProtKB-EC"/>
</dbReference>
<dbReference type="InterPro" id="IPR029058">
    <property type="entry name" value="AB_hydrolase_fold"/>
</dbReference>
<dbReference type="AlphaFoldDB" id="A0A1Y5TYM7"/>
<feature type="domain" description="AB hydrolase-1" evidence="1">
    <location>
        <begin position="33"/>
        <end position="276"/>
    </location>
</feature>
<dbReference type="Proteomes" id="UP000193200">
    <property type="component" value="Unassembled WGS sequence"/>
</dbReference>
<sequence length="288" mass="31537">MALAFRDIVFHAQDDLPLYYRDYGDHDAPRTPLVCLGGLTRNSKDFHDFAQRYADERRVVALDLRGRGRSGYDTNFRNYRPETYLLDIVALLAAANLHRAVFVGTSLGGLLTMGLAAFRPSVLAGVVLNDVGPAVSADGSARIAGYVGEDKRFADLDEAAEHLRGQFTGAYPDLDAPGWKRMAAATFVADDEAGNVRLDYDLAIGKALREQLANGATPDLWPLFGALRSIPTLLIHGARSDVLSLETVQAMRAVKPDLEIVTLANRGHTPNLDEAELLPRLDAFLERF</sequence>
<keyword evidence="2" id="KW-0378">Hydrolase</keyword>
<dbReference type="PANTHER" id="PTHR43194:SF2">
    <property type="entry name" value="PEROXISOMAL MEMBRANE PROTEIN LPX1"/>
    <property type="match status" value="1"/>
</dbReference>
<dbReference type="InterPro" id="IPR050228">
    <property type="entry name" value="Carboxylesterase_BioH"/>
</dbReference>
<dbReference type="EC" id="3.1.1.24" evidence="2"/>
<evidence type="ECO:0000313" key="3">
    <source>
        <dbReference type="Proteomes" id="UP000193200"/>
    </source>
</evidence>
<dbReference type="Pfam" id="PF12697">
    <property type="entry name" value="Abhydrolase_6"/>
    <property type="match status" value="1"/>
</dbReference>
<dbReference type="Gene3D" id="3.40.50.1820">
    <property type="entry name" value="alpha/beta hydrolase"/>
    <property type="match status" value="1"/>
</dbReference>
<dbReference type="RefSeq" id="WP_085885619.1">
    <property type="nucleotide sequence ID" value="NZ_FWFR01000006.1"/>
</dbReference>
<keyword evidence="3" id="KW-1185">Reference proteome</keyword>
<evidence type="ECO:0000259" key="1">
    <source>
        <dbReference type="Pfam" id="PF12697"/>
    </source>
</evidence>
<dbReference type="InParanoid" id="A0A1Y5TYM7"/>
<evidence type="ECO:0000313" key="2">
    <source>
        <dbReference type="EMBL" id="SLN77107.1"/>
    </source>
</evidence>
<name>A0A1Y5TYM7_9PROT</name>
<dbReference type="InterPro" id="IPR000073">
    <property type="entry name" value="AB_hydrolase_1"/>
</dbReference>
<reference evidence="2 3" key="1">
    <citation type="submission" date="2017-03" db="EMBL/GenBank/DDBJ databases">
        <authorList>
            <person name="Afonso C.L."/>
            <person name="Miller P.J."/>
            <person name="Scott M.A."/>
            <person name="Spackman E."/>
            <person name="Goraichik I."/>
            <person name="Dimitrov K.M."/>
            <person name="Suarez D.L."/>
            <person name="Swayne D.E."/>
        </authorList>
    </citation>
    <scope>NUCLEOTIDE SEQUENCE [LARGE SCALE GENOMIC DNA]</scope>
    <source>
        <strain evidence="2 3">CECT 7691</strain>
    </source>
</reference>
<dbReference type="SUPFAM" id="SSF53474">
    <property type="entry name" value="alpha/beta-Hydrolases"/>
    <property type="match status" value="1"/>
</dbReference>
<dbReference type="OrthoDB" id="9791366at2"/>